<reference evidence="1" key="1">
    <citation type="journal article" date="2015" name="Nature">
        <title>Complex archaea that bridge the gap between prokaryotes and eukaryotes.</title>
        <authorList>
            <person name="Spang A."/>
            <person name="Saw J.H."/>
            <person name="Jorgensen S.L."/>
            <person name="Zaremba-Niedzwiedzka K."/>
            <person name="Martijn J."/>
            <person name="Lind A.E."/>
            <person name="van Eijk R."/>
            <person name="Schleper C."/>
            <person name="Guy L."/>
            <person name="Ettema T.J."/>
        </authorList>
    </citation>
    <scope>NUCLEOTIDE SEQUENCE</scope>
</reference>
<name>A0A0F9E5N6_9ZZZZ</name>
<evidence type="ECO:0000313" key="1">
    <source>
        <dbReference type="EMBL" id="KKL61541.1"/>
    </source>
</evidence>
<proteinExistence type="predicted"/>
<organism evidence="1">
    <name type="scientific">marine sediment metagenome</name>
    <dbReference type="NCBI Taxonomy" id="412755"/>
    <lineage>
        <taxon>unclassified sequences</taxon>
        <taxon>metagenomes</taxon>
        <taxon>ecological metagenomes</taxon>
    </lineage>
</organism>
<protein>
    <submittedName>
        <fullName evidence="1">Uncharacterized protein</fullName>
    </submittedName>
</protein>
<dbReference type="EMBL" id="LAZR01028786">
    <property type="protein sequence ID" value="KKL61541.1"/>
    <property type="molecule type" value="Genomic_DNA"/>
</dbReference>
<comment type="caution">
    <text evidence="1">The sequence shown here is derived from an EMBL/GenBank/DDBJ whole genome shotgun (WGS) entry which is preliminary data.</text>
</comment>
<gene>
    <name evidence="1" type="ORF">LCGC14_2194250</name>
</gene>
<accession>A0A0F9E5N6</accession>
<sequence length="109" mass="12131">MRDNRDRAGAERAIDRAFDAANELEFILASEERIYEVSAGFMPVATIEWRGRHQPVTVTYAASSISGVETEYFKDINDFIRKLAEGKDVTVVEVNGIVSFGATLRESAD</sequence>
<dbReference type="AlphaFoldDB" id="A0A0F9E5N6"/>